<dbReference type="PANTHER" id="PTHR24100">
    <property type="entry name" value="BUTYROPHILIN"/>
    <property type="match status" value="1"/>
</dbReference>
<dbReference type="PROSITE" id="PS50835">
    <property type="entry name" value="IG_LIKE"/>
    <property type="match status" value="1"/>
</dbReference>
<dbReference type="InterPro" id="IPR050504">
    <property type="entry name" value="IgSF_BTN/MOG"/>
</dbReference>
<dbReference type="InParanoid" id="A0A671WMI7"/>
<feature type="chain" id="PRO_5045704109" description="Ig-like domain-containing protein" evidence="5">
    <location>
        <begin position="21"/>
        <end position="159"/>
    </location>
</feature>
<keyword evidence="8" id="KW-1185">Reference proteome</keyword>
<organism evidence="7 8">
    <name type="scientific">Sparus aurata</name>
    <name type="common">Gilthead sea bream</name>
    <dbReference type="NCBI Taxonomy" id="8175"/>
    <lineage>
        <taxon>Eukaryota</taxon>
        <taxon>Metazoa</taxon>
        <taxon>Chordata</taxon>
        <taxon>Craniata</taxon>
        <taxon>Vertebrata</taxon>
        <taxon>Euteleostomi</taxon>
        <taxon>Actinopterygii</taxon>
        <taxon>Neopterygii</taxon>
        <taxon>Teleostei</taxon>
        <taxon>Neoteleostei</taxon>
        <taxon>Acanthomorphata</taxon>
        <taxon>Eupercaria</taxon>
        <taxon>Spariformes</taxon>
        <taxon>Sparidae</taxon>
        <taxon>Sparus</taxon>
    </lineage>
</organism>
<dbReference type="SMART" id="SM00409">
    <property type="entry name" value="IG"/>
    <property type="match status" value="1"/>
</dbReference>
<sequence>MFFCLLQLIVDLNIMFLCSAGDWTILPTKEIKTEEGSNVTLQCRLDPRVNLVHHGSFWFRADLSGWIHIYWPRRDDPGPQLLQYRGRTTVDHEDLRKGNLNLHICSVQLSDAGLYKCFVLTLRSSCTINMTVGERERNTQHSETSTGSCDRAEPPLVNN</sequence>
<dbReference type="OMA" id="SAVEWHK"/>
<keyword evidence="5" id="KW-0732">Signal</keyword>
<dbReference type="InterPro" id="IPR013783">
    <property type="entry name" value="Ig-like_fold"/>
</dbReference>
<dbReference type="GeneTree" id="ENSGT00400000025126"/>
<dbReference type="GO" id="GO:0050863">
    <property type="term" value="P:regulation of T cell activation"/>
    <property type="evidence" value="ECO:0007669"/>
    <property type="project" value="UniProtKB-ARBA"/>
</dbReference>
<dbReference type="InterPro" id="IPR007110">
    <property type="entry name" value="Ig-like_dom"/>
</dbReference>
<feature type="domain" description="Ig-like" evidence="6">
    <location>
        <begin position="21"/>
        <end position="129"/>
    </location>
</feature>
<dbReference type="GO" id="GO:0005102">
    <property type="term" value="F:signaling receptor binding"/>
    <property type="evidence" value="ECO:0007669"/>
    <property type="project" value="TreeGrafter"/>
</dbReference>
<name>A0A671WMI7_SPAAU</name>
<dbReference type="Gene3D" id="2.60.40.10">
    <property type="entry name" value="Immunoglobulins"/>
    <property type="match status" value="1"/>
</dbReference>
<evidence type="ECO:0000256" key="1">
    <source>
        <dbReference type="ARBA" id="ARBA00004370"/>
    </source>
</evidence>
<reference evidence="7" key="1">
    <citation type="submission" date="2021-04" db="EMBL/GenBank/DDBJ databases">
        <authorList>
            <consortium name="Wellcome Sanger Institute Data Sharing"/>
        </authorList>
    </citation>
    <scope>NUCLEOTIDE SEQUENCE [LARGE SCALE GENOMIC DNA]</scope>
</reference>
<dbReference type="GO" id="GO:0050852">
    <property type="term" value="P:T cell receptor signaling pathway"/>
    <property type="evidence" value="ECO:0007669"/>
    <property type="project" value="TreeGrafter"/>
</dbReference>
<evidence type="ECO:0000256" key="4">
    <source>
        <dbReference type="SAM" id="MobiDB-lite"/>
    </source>
</evidence>
<evidence type="ECO:0000259" key="6">
    <source>
        <dbReference type="PROSITE" id="PS50835"/>
    </source>
</evidence>
<keyword evidence="3" id="KW-0393">Immunoglobulin domain</keyword>
<dbReference type="GO" id="GO:0001817">
    <property type="term" value="P:regulation of cytokine production"/>
    <property type="evidence" value="ECO:0007669"/>
    <property type="project" value="TreeGrafter"/>
</dbReference>
<protein>
    <recommendedName>
        <fullName evidence="6">Ig-like domain-containing protein</fullName>
    </recommendedName>
</protein>
<dbReference type="GO" id="GO:0009897">
    <property type="term" value="C:external side of plasma membrane"/>
    <property type="evidence" value="ECO:0007669"/>
    <property type="project" value="TreeGrafter"/>
</dbReference>
<dbReference type="InterPro" id="IPR013106">
    <property type="entry name" value="Ig_V-set"/>
</dbReference>
<feature type="region of interest" description="Disordered" evidence="4">
    <location>
        <begin position="135"/>
        <end position="159"/>
    </location>
</feature>
<dbReference type="Ensembl" id="ENSSAUT00010042378.1">
    <property type="protein sequence ID" value="ENSSAUP00010040220.1"/>
    <property type="gene ID" value="ENSSAUG00010016892.1"/>
</dbReference>
<dbReference type="InterPro" id="IPR036179">
    <property type="entry name" value="Ig-like_dom_sf"/>
</dbReference>
<dbReference type="PANTHER" id="PTHR24100:SF151">
    <property type="entry name" value="ICOS LIGAND"/>
    <property type="match status" value="1"/>
</dbReference>
<dbReference type="GO" id="GO:1903037">
    <property type="term" value="P:regulation of leukocyte cell-cell adhesion"/>
    <property type="evidence" value="ECO:0007669"/>
    <property type="project" value="UniProtKB-ARBA"/>
</dbReference>
<dbReference type="Proteomes" id="UP000472265">
    <property type="component" value="Chromosome 3"/>
</dbReference>
<dbReference type="AlphaFoldDB" id="A0A671WMI7"/>
<dbReference type="Pfam" id="PF07686">
    <property type="entry name" value="V-set"/>
    <property type="match status" value="1"/>
</dbReference>
<proteinExistence type="predicted"/>
<evidence type="ECO:0000256" key="3">
    <source>
        <dbReference type="ARBA" id="ARBA00023319"/>
    </source>
</evidence>
<reference evidence="7" key="2">
    <citation type="submission" date="2025-08" db="UniProtKB">
        <authorList>
            <consortium name="Ensembl"/>
        </authorList>
    </citation>
    <scope>IDENTIFICATION</scope>
</reference>
<dbReference type="InterPro" id="IPR003599">
    <property type="entry name" value="Ig_sub"/>
</dbReference>
<evidence type="ECO:0000256" key="5">
    <source>
        <dbReference type="SAM" id="SignalP"/>
    </source>
</evidence>
<comment type="subcellular location">
    <subcellularLocation>
        <location evidence="1">Membrane</location>
    </subcellularLocation>
</comment>
<evidence type="ECO:0000313" key="8">
    <source>
        <dbReference type="Proteomes" id="UP000472265"/>
    </source>
</evidence>
<reference evidence="7" key="3">
    <citation type="submission" date="2025-09" db="UniProtKB">
        <authorList>
            <consortium name="Ensembl"/>
        </authorList>
    </citation>
    <scope>IDENTIFICATION</scope>
</reference>
<evidence type="ECO:0000313" key="7">
    <source>
        <dbReference type="Ensembl" id="ENSSAUP00010040220.1"/>
    </source>
</evidence>
<feature type="signal peptide" evidence="5">
    <location>
        <begin position="1"/>
        <end position="20"/>
    </location>
</feature>
<evidence type="ECO:0000256" key="2">
    <source>
        <dbReference type="ARBA" id="ARBA00023136"/>
    </source>
</evidence>
<dbReference type="SMART" id="SM00406">
    <property type="entry name" value="IGv"/>
    <property type="match status" value="1"/>
</dbReference>
<keyword evidence="2" id="KW-0472">Membrane</keyword>
<dbReference type="SUPFAM" id="SSF48726">
    <property type="entry name" value="Immunoglobulin"/>
    <property type="match status" value="1"/>
</dbReference>
<accession>A0A671WMI7</accession>